<dbReference type="Gene3D" id="3.40.50.150">
    <property type="entry name" value="Vaccinia Virus protein VP39"/>
    <property type="match status" value="1"/>
</dbReference>
<name>A0A388TK95_9BACT</name>
<keyword evidence="2" id="KW-0808">Transferase</keyword>
<dbReference type="PANTHER" id="PTHR43591">
    <property type="entry name" value="METHYLTRANSFERASE"/>
    <property type="match status" value="1"/>
</dbReference>
<dbReference type="InterPro" id="IPR013216">
    <property type="entry name" value="Methyltransf_11"/>
</dbReference>
<feature type="domain" description="Methyltransferase type 11" evidence="1">
    <location>
        <begin position="60"/>
        <end position="151"/>
    </location>
</feature>
<organism evidence="2 3">
    <name type="scientific">Candidatus Termititenax persephonae</name>
    <dbReference type="NCBI Taxonomy" id="2218525"/>
    <lineage>
        <taxon>Bacteria</taxon>
        <taxon>Bacillati</taxon>
        <taxon>Candidatus Margulisiibacteriota</taxon>
        <taxon>Candidatus Termititenacia</taxon>
        <taxon>Candidatus Termititenacales</taxon>
        <taxon>Candidatus Termititenacaceae</taxon>
        <taxon>Candidatus Termititenax</taxon>
    </lineage>
</organism>
<accession>A0A388TK95</accession>
<keyword evidence="3" id="KW-1185">Reference proteome</keyword>
<protein>
    <submittedName>
        <fullName evidence="2">SAM-dependent methyltransferase</fullName>
    </submittedName>
</protein>
<reference evidence="2 3" key="1">
    <citation type="journal article" date="2019" name="ISME J.">
        <title>Genome analyses of uncultured TG2/ZB3 bacteria in 'Margulisbacteria' specifically attached to ectosymbiotic spirochetes of protists in the termite gut.</title>
        <authorList>
            <person name="Utami Y.D."/>
            <person name="Kuwahara H."/>
            <person name="Igai K."/>
            <person name="Murakami T."/>
            <person name="Sugaya K."/>
            <person name="Morikawa T."/>
            <person name="Nagura Y."/>
            <person name="Yuki M."/>
            <person name="Deevong P."/>
            <person name="Inoue T."/>
            <person name="Kihara K."/>
            <person name="Lo N."/>
            <person name="Yamada A."/>
            <person name="Ohkuma M."/>
            <person name="Hongoh Y."/>
        </authorList>
    </citation>
    <scope>NUCLEOTIDE SEQUENCE [LARGE SCALE GENOMIC DNA]</scope>
    <source>
        <strain evidence="2">NkOx7-02</strain>
    </source>
</reference>
<dbReference type="Pfam" id="PF08241">
    <property type="entry name" value="Methyltransf_11"/>
    <property type="match status" value="1"/>
</dbReference>
<sequence>MPERVKISHGEAGMGKKITDYSDYDYKKNFWEKGDRRYEDFCDHLAAGKLLPGYGEKFADICGGFGRLSDVYLPRFTDCTLFDYAPNLLALAKKTQGAKLKTVQGSVYELPFADGELDALLCVRAAHHFVDFPAAVAEMARVLRPRGRAVIEAANKRNVLEILRWLTGRSKMEPFSLQPTSRNDQGFYNYHPRYVERIFRQNNLQIKKVLGVSSFRAGFLKKICGPAPLCLAERLAQGSAGRLRLSPSLYYLLEKTEKSTSNA</sequence>
<dbReference type="SUPFAM" id="SSF53335">
    <property type="entry name" value="S-adenosyl-L-methionine-dependent methyltransferases"/>
    <property type="match status" value="1"/>
</dbReference>
<evidence type="ECO:0000313" key="3">
    <source>
        <dbReference type="Proteomes" id="UP000275925"/>
    </source>
</evidence>
<dbReference type="GO" id="GO:0032259">
    <property type="term" value="P:methylation"/>
    <property type="evidence" value="ECO:0007669"/>
    <property type="project" value="UniProtKB-KW"/>
</dbReference>
<comment type="caution">
    <text evidence="2">The sequence shown here is derived from an EMBL/GenBank/DDBJ whole genome shotgun (WGS) entry which is preliminary data.</text>
</comment>
<evidence type="ECO:0000313" key="2">
    <source>
        <dbReference type="EMBL" id="GBR77287.1"/>
    </source>
</evidence>
<dbReference type="CDD" id="cd02440">
    <property type="entry name" value="AdoMet_MTases"/>
    <property type="match status" value="1"/>
</dbReference>
<dbReference type="Proteomes" id="UP000275925">
    <property type="component" value="Unassembled WGS sequence"/>
</dbReference>
<dbReference type="InterPro" id="IPR029063">
    <property type="entry name" value="SAM-dependent_MTases_sf"/>
</dbReference>
<gene>
    <name evidence="2" type="ORF">NO2_1691</name>
</gene>
<keyword evidence="2" id="KW-0489">Methyltransferase</keyword>
<proteinExistence type="predicted"/>
<evidence type="ECO:0000259" key="1">
    <source>
        <dbReference type="Pfam" id="PF08241"/>
    </source>
</evidence>
<dbReference type="EMBL" id="BGZO01000173">
    <property type="protein sequence ID" value="GBR77287.1"/>
    <property type="molecule type" value="Genomic_DNA"/>
</dbReference>
<dbReference type="GO" id="GO:0008757">
    <property type="term" value="F:S-adenosylmethionine-dependent methyltransferase activity"/>
    <property type="evidence" value="ECO:0007669"/>
    <property type="project" value="InterPro"/>
</dbReference>
<dbReference type="AlphaFoldDB" id="A0A388TK95"/>
<dbReference type="PANTHER" id="PTHR43591:SF24">
    <property type="entry name" value="2-METHOXY-6-POLYPRENYL-1,4-BENZOQUINOL METHYLASE, MITOCHONDRIAL"/>
    <property type="match status" value="1"/>
</dbReference>